<keyword evidence="3" id="KW-0804">Transcription</keyword>
<feature type="region of interest" description="Disordered" evidence="5">
    <location>
        <begin position="375"/>
        <end position="412"/>
    </location>
</feature>
<evidence type="ECO:0000313" key="6">
    <source>
        <dbReference type="EMBL" id="QOU18550.1"/>
    </source>
</evidence>
<dbReference type="CDD" id="cd22933">
    <property type="entry name" value="HFD_HFI1"/>
    <property type="match status" value="1"/>
</dbReference>
<evidence type="ECO:0000313" key="7">
    <source>
        <dbReference type="Proteomes" id="UP000663131"/>
    </source>
</evidence>
<comment type="subcellular location">
    <subcellularLocation>
        <location evidence="1">Nucleus</location>
    </subcellularLocation>
</comment>
<evidence type="ECO:0000256" key="4">
    <source>
        <dbReference type="ARBA" id="ARBA00023242"/>
    </source>
</evidence>
<name>A0A871R8V7_DEKBR</name>
<dbReference type="GeneID" id="64573537"/>
<keyword evidence="4" id="KW-0539">Nucleus</keyword>
<dbReference type="GO" id="GO:0000124">
    <property type="term" value="C:SAGA complex"/>
    <property type="evidence" value="ECO:0007669"/>
    <property type="project" value="TreeGrafter"/>
</dbReference>
<gene>
    <name evidence="6" type="ORF">BRETT_001613</name>
</gene>
<protein>
    <recommendedName>
        <fullName evidence="8">Transcriptional coactivator HFI1/ADA1</fullName>
    </recommendedName>
</protein>
<dbReference type="OrthoDB" id="10264870at2759"/>
<dbReference type="KEGG" id="bbrx:BRETT_001613"/>
<feature type="compositionally biased region" description="Basic and acidic residues" evidence="5">
    <location>
        <begin position="11"/>
        <end position="20"/>
    </location>
</feature>
<dbReference type="RefSeq" id="XP_041135043.1">
    <property type="nucleotide sequence ID" value="XM_041280160.1"/>
</dbReference>
<dbReference type="PANTHER" id="PTHR21277">
    <property type="entry name" value="TRANSCRIPTIONAL ADAPTER 1"/>
    <property type="match status" value="1"/>
</dbReference>
<dbReference type="Pfam" id="PF12767">
    <property type="entry name" value="SAGA-Tad1"/>
    <property type="match status" value="1"/>
</dbReference>
<organism evidence="6 7">
    <name type="scientific">Dekkera bruxellensis</name>
    <name type="common">Brettanomyces custersii</name>
    <dbReference type="NCBI Taxonomy" id="5007"/>
    <lineage>
        <taxon>Eukaryota</taxon>
        <taxon>Fungi</taxon>
        <taxon>Dikarya</taxon>
        <taxon>Ascomycota</taxon>
        <taxon>Saccharomycotina</taxon>
        <taxon>Pichiomycetes</taxon>
        <taxon>Pichiales</taxon>
        <taxon>Pichiaceae</taxon>
        <taxon>Brettanomyces</taxon>
    </lineage>
</organism>
<sequence length="494" mass="55627">MSVATQPTLRGKSDLQEKPSDVTNGSLSKAAEPEPEPDTRDQMSRVDIDGLVMKFQKKLGKRWDDYQMVVSLFLVGKLSREELMAKLEETLDSTTIRFHNQLLLANLANCLRAEPSDGMSSARFGSQTQQSKKRKTGRSSQYDMLKRNILSLPIRERRRLKSIVRESGKRGMTNSTLALTRQAILPKIPMKAPKGAEVQSKETIAATLEQTSKWSKDVSRAIKAPLCSESFELPDIESLQTRMLGIAREHGLEGSVSPRAAQFLLVGLEYHLKSLIERSLAKVKRNKNGSKRQRVTLTVEDMYDTLSQVPHSVDNSGSLYYLNDALLKNDDDASVIHLQRQPLAKKMPHSFDTQTDIMKLQEKDKSFKANDRSNHMNLAISEENPKGDTNTENASEEHKNMQGKKTESQGSQTFVRPSFSKESTDHHMKFSKSIINRKFHVSEYSPISFVLKPKGLGVRKNEEKQAGRPNLVLHDPSIGSPNDLNWVINELLSE</sequence>
<evidence type="ECO:0000256" key="1">
    <source>
        <dbReference type="ARBA" id="ARBA00004123"/>
    </source>
</evidence>
<feature type="region of interest" description="Disordered" evidence="5">
    <location>
        <begin position="117"/>
        <end position="140"/>
    </location>
</feature>
<dbReference type="EMBL" id="CP063132">
    <property type="protein sequence ID" value="QOU18550.1"/>
    <property type="molecule type" value="Genomic_DNA"/>
</dbReference>
<evidence type="ECO:0000256" key="3">
    <source>
        <dbReference type="ARBA" id="ARBA00023163"/>
    </source>
</evidence>
<proteinExistence type="predicted"/>
<keyword evidence="2" id="KW-0805">Transcription regulation</keyword>
<dbReference type="InterPro" id="IPR024738">
    <property type="entry name" value="Hfi1/Tada1"/>
</dbReference>
<feature type="compositionally biased region" description="Basic and acidic residues" evidence="5">
    <location>
        <begin position="395"/>
        <end position="407"/>
    </location>
</feature>
<evidence type="ECO:0000256" key="5">
    <source>
        <dbReference type="SAM" id="MobiDB-lite"/>
    </source>
</evidence>
<dbReference type="PANTHER" id="PTHR21277:SF5">
    <property type="entry name" value="TRANSCRIPTIONAL ADAPTER 1"/>
    <property type="match status" value="1"/>
</dbReference>
<reference evidence="6" key="1">
    <citation type="submission" date="2020-10" db="EMBL/GenBank/DDBJ databases">
        <authorList>
            <person name="Palmer J.M."/>
        </authorList>
    </citation>
    <scope>NUCLEOTIDE SEQUENCE</scope>
    <source>
        <strain evidence="6">UCD 2041</strain>
    </source>
</reference>
<evidence type="ECO:0000256" key="2">
    <source>
        <dbReference type="ARBA" id="ARBA00023015"/>
    </source>
</evidence>
<dbReference type="Proteomes" id="UP000663131">
    <property type="component" value="Chromosome 4"/>
</dbReference>
<dbReference type="GO" id="GO:0003713">
    <property type="term" value="F:transcription coactivator activity"/>
    <property type="evidence" value="ECO:0007669"/>
    <property type="project" value="TreeGrafter"/>
</dbReference>
<dbReference type="GO" id="GO:0005634">
    <property type="term" value="C:nucleus"/>
    <property type="evidence" value="ECO:0007669"/>
    <property type="project" value="UniProtKB-SubCell"/>
</dbReference>
<feature type="region of interest" description="Disordered" evidence="5">
    <location>
        <begin position="1"/>
        <end position="45"/>
    </location>
</feature>
<evidence type="ECO:0008006" key="8">
    <source>
        <dbReference type="Google" id="ProtNLM"/>
    </source>
</evidence>
<dbReference type="AlphaFoldDB" id="A0A871R8V7"/>
<accession>A0A871R8V7</accession>
<dbReference type="GO" id="GO:0006357">
    <property type="term" value="P:regulation of transcription by RNA polymerase II"/>
    <property type="evidence" value="ECO:0007669"/>
    <property type="project" value="TreeGrafter"/>
</dbReference>
<reference evidence="6" key="2">
    <citation type="journal article" name="BMC Genomics">
        <title>New genome assemblies reveal patterns of domestication and adaptation across Brettanomyces (Dekkera) species.</title>
        <authorList>
            <person name="Roach M.J."/>
            <person name="Borneman A.R."/>
        </authorList>
    </citation>
    <scope>NUCLEOTIDE SEQUENCE</scope>
    <source>
        <strain evidence="6">UCD 2041</strain>
    </source>
</reference>